<proteinExistence type="predicted"/>
<dbReference type="OrthoDB" id="8183145at2"/>
<gene>
    <name evidence="2" type="ORF">J416_00214</name>
</gene>
<accession>N4WZA6</accession>
<feature type="domain" description="Dienelactone hydrolase" evidence="1">
    <location>
        <begin position="128"/>
        <end position="304"/>
    </location>
</feature>
<comment type="caution">
    <text evidence="2">The sequence shown here is derived from an EMBL/GenBank/DDBJ whole genome shotgun (WGS) entry which is preliminary data.</text>
</comment>
<sequence length="341" mass="38526">MNQLDHLFDQFYQQAMEDSFQTAGPVERKYALKQRLFELLGDFSHLDEHIRPLEATIIESKDFPEYTREYVHLPLTELVEVNMYILTPKNQQKKHPAALALHGHGYGVKAIVGLTEDGEEDEENNDIHHHFAVQLAKRGIKVFAPEIIGFGKRRLSQDIENGHPKSCEQMASNLLVQGKTLAGLRIWEAKKLLGYIEQCQDVKTDRTGIMGFSGGALVAAYTAALDHRIQATVLTGFVNTFKGSILAMRHCLDNYIPGMLNVAEMPEWISLIAPRPLFIESGKDDHIFPVDTARQAIDELATYYENHAENFAYDIFDGGHEVNGNRSFDWLANKLEASITK</sequence>
<dbReference type="InterPro" id="IPR029058">
    <property type="entry name" value="AB_hydrolase_fold"/>
</dbReference>
<dbReference type="Pfam" id="PF01738">
    <property type="entry name" value="DLH"/>
    <property type="match status" value="1"/>
</dbReference>
<evidence type="ECO:0000313" key="3">
    <source>
        <dbReference type="Proteomes" id="UP000012283"/>
    </source>
</evidence>
<reference evidence="2 3" key="1">
    <citation type="submission" date="2013-03" db="EMBL/GenBank/DDBJ databases">
        <title>Draft genome sequence of Gracibacillus halophilus YIM-C55.5, a moderately halophilic and thermophilic organism from the Xiaochaidamu salt lake.</title>
        <authorList>
            <person name="Sugumar T."/>
            <person name="Polireddy D.R."/>
            <person name="Antony A."/>
            <person name="Madhava Y.R."/>
            <person name="Sivakumar N."/>
        </authorList>
    </citation>
    <scope>NUCLEOTIDE SEQUENCE [LARGE SCALE GENOMIC DNA]</scope>
    <source>
        <strain evidence="2 3">YIM-C55.5</strain>
    </source>
</reference>
<dbReference type="PANTHER" id="PTHR22946">
    <property type="entry name" value="DIENELACTONE HYDROLASE DOMAIN-CONTAINING PROTEIN-RELATED"/>
    <property type="match status" value="1"/>
</dbReference>
<name>N4WZA6_9BACI</name>
<evidence type="ECO:0000313" key="2">
    <source>
        <dbReference type="EMBL" id="ENH98366.1"/>
    </source>
</evidence>
<protein>
    <submittedName>
        <fullName evidence="2">Dienelactone hydrolase-like protein</fullName>
    </submittedName>
</protein>
<evidence type="ECO:0000259" key="1">
    <source>
        <dbReference type="Pfam" id="PF01738"/>
    </source>
</evidence>
<dbReference type="InterPro" id="IPR050261">
    <property type="entry name" value="FrsA_esterase"/>
</dbReference>
<dbReference type="SUPFAM" id="SSF53474">
    <property type="entry name" value="alpha/beta-Hydrolases"/>
    <property type="match status" value="1"/>
</dbReference>
<dbReference type="RefSeq" id="WP_003462495.1">
    <property type="nucleotide sequence ID" value="NZ_APML01000003.1"/>
</dbReference>
<organism evidence="2 3">
    <name type="scientific">Gracilibacillus halophilus YIM-C55.5</name>
    <dbReference type="NCBI Taxonomy" id="1308866"/>
    <lineage>
        <taxon>Bacteria</taxon>
        <taxon>Bacillati</taxon>
        <taxon>Bacillota</taxon>
        <taxon>Bacilli</taxon>
        <taxon>Bacillales</taxon>
        <taxon>Bacillaceae</taxon>
        <taxon>Gracilibacillus</taxon>
    </lineage>
</organism>
<dbReference type="PATRIC" id="fig|1308866.3.peg.45"/>
<keyword evidence="3" id="KW-1185">Reference proteome</keyword>
<dbReference type="InterPro" id="IPR002925">
    <property type="entry name" value="Dienelactn_hydro"/>
</dbReference>
<keyword evidence="2" id="KW-0378">Hydrolase</keyword>
<dbReference type="eggNOG" id="COG0412">
    <property type="taxonomic scope" value="Bacteria"/>
</dbReference>
<dbReference type="Proteomes" id="UP000012283">
    <property type="component" value="Unassembled WGS sequence"/>
</dbReference>
<dbReference type="EMBL" id="APML01000003">
    <property type="protein sequence ID" value="ENH98366.1"/>
    <property type="molecule type" value="Genomic_DNA"/>
</dbReference>
<dbReference type="STRING" id="1308866.J416_00214"/>
<dbReference type="GO" id="GO:0016787">
    <property type="term" value="F:hydrolase activity"/>
    <property type="evidence" value="ECO:0007669"/>
    <property type="project" value="UniProtKB-KW"/>
</dbReference>
<dbReference type="Gene3D" id="3.40.50.1820">
    <property type="entry name" value="alpha/beta hydrolase"/>
    <property type="match status" value="1"/>
</dbReference>
<dbReference type="AlphaFoldDB" id="N4WZA6"/>
<dbReference type="ESTHER" id="9baci-n4wza6">
    <property type="family name" value="Abhydrolase_7"/>
</dbReference>